<organism evidence="3 4">
    <name type="scientific">Handroanthus impetiginosus</name>
    <dbReference type="NCBI Taxonomy" id="429701"/>
    <lineage>
        <taxon>Eukaryota</taxon>
        <taxon>Viridiplantae</taxon>
        <taxon>Streptophyta</taxon>
        <taxon>Embryophyta</taxon>
        <taxon>Tracheophyta</taxon>
        <taxon>Spermatophyta</taxon>
        <taxon>Magnoliopsida</taxon>
        <taxon>eudicotyledons</taxon>
        <taxon>Gunneridae</taxon>
        <taxon>Pentapetalae</taxon>
        <taxon>asterids</taxon>
        <taxon>lamiids</taxon>
        <taxon>Lamiales</taxon>
        <taxon>Bignoniaceae</taxon>
        <taxon>Crescentiina</taxon>
        <taxon>Tabebuia alliance</taxon>
        <taxon>Handroanthus</taxon>
    </lineage>
</organism>
<reference evidence="4" key="1">
    <citation type="journal article" date="2018" name="Gigascience">
        <title>Genome assembly of the Pink Ipe (Handroanthus impetiginosus, Bignoniaceae), a highly valued, ecologically keystone Neotropical timber forest tree.</title>
        <authorList>
            <person name="Silva-Junior O.B."/>
            <person name="Grattapaglia D."/>
            <person name="Novaes E."/>
            <person name="Collevatti R.G."/>
        </authorList>
    </citation>
    <scope>NUCLEOTIDE SEQUENCE [LARGE SCALE GENOMIC DNA]</scope>
    <source>
        <strain evidence="4">cv. UFG-1</strain>
    </source>
</reference>
<keyword evidence="4" id="KW-1185">Reference proteome</keyword>
<keyword evidence="2" id="KW-1133">Transmembrane helix</keyword>
<keyword evidence="2" id="KW-0812">Transmembrane</keyword>
<dbReference type="AlphaFoldDB" id="A0A2G9GI39"/>
<dbReference type="EMBL" id="NKXS01004955">
    <property type="protein sequence ID" value="PIN04946.1"/>
    <property type="molecule type" value="Genomic_DNA"/>
</dbReference>
<protein>
    <submittedName>
        <fullName evidence="3">Uncharacterized protein</fullName>
    </submittedName>
</protein>
<feature type="transmembrane region" description="Helical" evidence="2">
    <location>
        <begin position="181"/>
        <end position="200"/>
    </location>
</feature>
<keyword evidence="2" id="KW-0472">Membrane</keyword>
<feature type="region of interest" description="Disordered" evidence="1">
    <location>
        <begin position="98"/>
        <end position="117"/>
    </location>
</feature>
<dbReference type="InterPro" id="IPR034571">
    <property type="entry name" value="APEM9"/>
</dbReference>
<dbReference type="GO" id="GO:0015919">
    <property type="term" value="P:peroxisomal membrane transport"/>
    <property type="evidence" value="ECO:0007669"/>
    <property type="project" value="InterPro"/>
</dbReference>
<dbReference type="PANTHER" id="PTHR36361:SF1">
    <property type="entry name" value="PROTEIN APEM9"/>
    <property type="match status" value="1"/>
</dbReference>
<evidence type="ECO:0000313" key="4">
    <source>
        <dbReference type="Proteomes" id="UP000231279"/>
    </source>
</evidence>
<comment type="caution">
    <text evidence="3">The sequence shown here is derived from an EMBL/GenBank/DDBJ whole genome shotgun (WGS) entry which is preliminary data.</text>
</comment>
<name>A0A2G9GI39_9LAMI</name>
<dbReference type="PANTHER" id="PTHR36361">
    <property type="entry name" value="PROTEIN APEM9"/>
    <property type="match status" value="1"/>
</dbReference>
<dbReference type="Proteomes" id="UP000231279">
    <property type="component" value="Unassembled WGS sequence"/>
</dbReference>
<sequence>MSESPSNSVQGFLEDFLNNWRYVDDRYYPLVGKDASVSDTERSCLRFSIGVDEYLEVVELYAVMLLANTIKHTDLAISWVEKAMLPTEKRQELLRRLQSMNSSTGTSSSQSLISPRLPDEHKSDLLRVQKPYCGHQKDIESKYLHVERNTEKEEILKLSRKRVPYIWWFPTISLKLRNTRFVVPTGKMLLASLLLLLCYVTRKKQAMLKR</sequence>
<dbReference type="OrthoDB" id="1919407at2759"/>
<accession>A0A2G9GI39</accession>
<evidence type="ECO:0000256" key="1">
    <source>
        <dbReference type="SAM" id="MobiDB-lite"/>
    </source>
</evidence>
<evidence type="ECO:0000313" key="3">
    <source>
        <dbReference type="EMBL" id="PIN04946.1"/>
    </source>
</evidence>
<proteinExistence type="predicted"/>
<dbReference type="STRING" id="429701.A0A2G9GI39"/>
<gene>
    <name evidence="3" type="ORF">CDL12_22516</name>
</gene>
<feature type="compositionally biased region" description="Low complexity" evidence="1">
    <location>
        <begin position="98"/>
        <end position="114"/>
    </location>
</feature>
<evidence type="ECO:0000256" key="2">
    <source>
        <dbReference type="SAM" id="Phobius"/>
    </source>
</evidence>